<proteinExistence type="predicted"/>
<sequence length="89" mass="10283">MKISTEICCYPRIARFPKHGNRNVGIHLKKNETQAITEFSSSPLLHLTYVLQFHMGEWSVTMTMGGTRKKSITASHRSFFTWTVPRVRT</sequence>
<gene>
    <name evidence="1" type="ORF">GDO86_006934</name>
</gene>
<protein>
    <submittedName>
        <fullName evidence="1">Uncharacterized protein</fullName>
    </submittedName>
</protein>
<name>A0A8T2JCJ6_9PIPI</name>
<dbReference type="Proteomes" id="UP000812440">
    <property type="component" value="Chromosome 3"/>
</dbReference>
<accession>A0A8T2JCJ6</accession>
<reference evidence="1" key="1">
    <citation type="thesis" date="2020" institute="ProQuest LLC" country="789 East Eisenhower Parkway, Ann Arbor, MI, USA">
        <title>Comparative Genomics and Chromosome Evolution.</title>
        <authorList>
            <person name="Mudd A.B."/>
        </authorList>
    </citation>
    <scope>NUCLEOTIDE SEQUENCE</scope>
    <source>
        <strain evidence="1">Female2</strain>
        <tissue evidence="1">Blood</tissue>
    </source>
</reference>
<comment type="caution">
    <text evidence="1">The sequence shown here is derived from an EMBL/GenBank/DDBJ whole genome shotgun (WGS) entry which is preliminary data.</text>
</comment>
<keyword evidence="2" id="KW-1185">Reference proteome</keyword>
<evidence type="ECO:0000313" key="2">
    <source>
        <dbReference type="Proteomes" id="UP000812440"/>
    </source>
</evidence>
<dbReference type="AlphaFoldDB" id="A0A8T2JCJ6"/>
<dbReference type="EMBL" id="JAACNH010000006">
    <property type="protein sequence ID" value="KAG8441383.1"/>
    <property type="molecule type" value="Genomic_DNA"/>
</dbReference>
<evidence type="ECO:0000313" key="1">
    <source>
        <dbReference type="EMBL" id="KAG8441383.1"/>
    </source>
</evidence>
<organism evidence="1 2">
    <name type="scientific">Hymenochirus boettgeri</name>
    <name type="common">Congo dwarf clawed frog</name>
    <dbReference type="NCBI Taxonomy" id="247094"/>
    <lineage>
        <taxon>Eukaryota</taxon>
        <taxon>Metazoa</taxon>
        <taxon>Chordata</taxon>
        <taxon>Craniata</taxon>
        <taxon>Vertebrata</taxon>
        <taxon>Euteleostomi</taxon>
        <taxon>Amphibia</taxon>
        <taxon>Batrachia</taxon>
        <taxon>Anura</taxon>
        <taxon>Pipoidea</taxon>
        <taxon>Pipidae</taxon>
        <taxon>Pipinae</taxon>
        <taxon>Hymenochirus</taxon>
    </lineage>
</organism>